<gene>
    <name evidence="3" type="ORF">METZ01_LOCUS364236</name>
</gene>
<reference evidence="3" key="1">
    <citation type="submission" date="2018-05" db="EMBL/GenBank/DDBJ databases">
        <authorList>
            <person name="Lanie J.A."/>
            <person name="Ng W.-L."/>
            <person name="Kazmierczak K.M."/>
            <person name="Andrzejewski T.M."/>
            <person name="Davidsen T.M."/>
            <person name="Wayne K.J."/>
            <person name="Tettelin H."/>
            <person name="Glass J.I."/>
            <person name="Rusch D."/>
            <person name="Podicherti R."/>
            <person name="Tsui H.-C.T."/>
            <person name="Winkler M.E."/>
        </authorList>
    </citation>
    <scope>NUCLEOTIDE SEQUENCE</scope>
</reference>
<dbReference type="InterPro" id="IPR033881">
    <property type="entry name" value="vWA_BatA_type"/>
</dbReference>
<feature type="domain" description="VWFA" evidence="2">
    <location>
        <begin position="116"/>
        <end position="309"/>
    </location>
</feature>
<dbReference type="Pfam" id="PF00092">
    <property type="entry name" value="VWA"/>
    <property type="match status" value="1"/>
</dbReference>
<feature type="non-terminal residue" evidence="3">
    <location>
        <position position="1"/>
    </location>
</feature>
<feature type="non-terminal residue" evidence="3">
    <location>
        <position position="309"/>
    </location>
</feature>
<dbReference type="InterPro" id="IPR050768">
    <property type="entry name" value="UPF0353/GerABKA_families"/>
</dbReference>
<name>A0A382SPA9_9ZZZZ</name>
<proteinExistence type="predicted"/>
<keyword evidence="1" id="KW-0812">Transmembrane</keyword>
<dbReference type="InterPro" id="IPR036465">
    <property type="entry name" value="vWFA_dom_sf"/>
</dbReference>
<dbReference type="AlphaFoldDB" id="A0A382SPA9"/>
<dbReference type="SUPFAM" id="SSF53300">
    <property type="entry name" value="vWA-like"/>
    <property type="match status" value="1"/>
</dbReference>
<keyword evidence="1" id="KW-1133">Transmembrane helix</keyword>
<evidence type="ECO:0000259" key="2">
    <source>
        <dbReference type="PROSITE" id="PS50234"/>
    </source>
</evidence>
<dbReference type="EMBL" id="UINC01130362">
    <property type="protein sequence ID" value="SVD11382.1"/>
    <property type="molecule type" value="Genomic_DNA"/>
</dbReference>
<organism evidence="3">
    <name type="scientific">marine metagenome</name>
    <dbReference type="NCBI Taxonomy" id="408172"/>
    <lineage>
        <taxon>unclassified sequences</taxon>
        <taxon>metagenomes</taxon>
        <taxon>ecological metagenomes</taxon>
    </lineage>
</organism>
<dbReference type="PROSITE" id="PS50234">
    <property type="entry name" value="VWFA"/>
    <property type="match status" value="1"/>
</dbReference>
<dbReference type="CDD" id="cd01467">
    <property type="entry name" value="vWA_BatA_type"/>
    <property type="match status" value="1"/>
</dbReference>
<keyword evidence="1" id="KW-0472">Membrane</keyword>
<protein>
    <recommendedName>
        <fullName evidence="2">VWFA domain-containing protein</fullName>
    </recommendedName>
</protein>
<feature type="transmembrane region" description="Helical" evidence="1">
    <location>
        <begin position="85"/>
        <end position="103"/>
    </location>
</feature>
<evidence type="ECO:0000256" key="1">
    <source>
        <dbReference type="SAM" id="Phobius"/>
    </source>
</evidence>
<dbReference type="Gene3D" id="3.40.50.410">
    <property type="entry name" value="von Willebrand factor, type A domain"/>
    <property type="match status" value="1"/>
</dbReference>
<dbReference type="InterPro" id="IPR002035">
    <property type="entry name" value="VWF_A"/>
</dbReference>
<dbReference type="PANTHER" id="PTHR22550:SF18">
    <property type="entry name" value="VWFA DOMAIN-CONTAINING PROTEIN"/>
    <property type="match status" value="1"/>
</dbReference>
<dbReference type="SMART" id="SM00327">
    <property type="entry name" value="VWA"/>
    <property type="match status" value="1"/>
</dbReference>
<sequence length="309" mass="33648">CRINAILRPAMDQAASQPVPRAEIDMIEFLWPYAVLFLPLPLIVYLLAPRAENREPALQVPFFATASGFITGTSGKGAGYLVRRLLLILIWLVLVLAATRPQWFGEPINLPTTGRDLLLAVDISGSMGTEDMKHKGNLETRLTVVKDVVGDFVERRKGDRLGLILFGTRAYLQTPLTFDRKTVRTLLEETPLGIAGGKTAIGDAIGLAVKRLQSRPAANRVLVLLTDGVNNVGEVDPKQAAKLAAQEGIRIYTIGFGAEEMTVPGFLFNRTVNPSAELDIETLTAIAETTGGIFHRAKSSQELEAIYEA</sequence>
<dbReference type="PANTHER" id="PTHR22550">
    <property type="entry name" value="SPORE GERMINATION PROTEIN"/>
    <property type="match status" value="1"/>
</dbReference>
<feature type="transmembrane region" description="Helical" evidence="1">
    <location>
        <begin position="30"/>
        <end position="48"/>
    </location>
</feature>
<accession>A0A382SPA9</accession>
<evidence type="ECO:0000313" key="3">
    <source>
        <dbReference type="EMBL" id="SVD11382.1"/>
    </source>
</evidence>